<gene>
    <name evidence="2" type="ORF">F3Y22_tig00110461pilonHSYRG00004</name>
</gene>
<name>A0A6A3AKN8_HIBSY</name>
<comment type="caution">
    <text evidence="2">The sequence shown here is derived from an EMBL/GenBank/DDBJ whole genome shotgun (WGS) entry which is preliminary data.</text>
</comment>
<feature type="domain" description="Thioredoxin" evidence="1">
    <location>
        <begin position="3"/>
        <end position="120"/>
    </location>
</feature>
<dbReference type="PROSITE" id="PS51352">
    <property type="entry name" value="THIOREDOXIN_2"/>
    <property type="match status" value="1"/>
</dbReference>
<organism evidence="2 3">
    <name type="scientific">Hibiscus syriacus</name>
    <name type="common">Rose of Sharon</name>
    <dbReference type="NCBI Taxonomy" id="106335"/>
    <lineage>
        <taxon>Eukaryota</taxon>
        <taxon>Viridiplantae</taxon>
        <taxon>Streptophyta</taxon>
        <taxon>Embryophyta</taxon>
        <taxon>Tracheophyta</taxon>
        <taxon>Spermatophyta</taxon>
        <taxon>Magnoliopsida</taxon>
        <taxon>eudicotyledons</taxon>
        <taxon>Gunneridae</taxon>
        <taxon>Pentapetalae</taxon>
        <taxon>rosids</taxon>
        <taxon>malvids</taxon>
        <taxon>Malvales</taxon>
        <taxon>Malvaceae</taxon>
        <taxon>Malvoideae</taxon>
        <taxon>Hibiscus</taxon>
    </lineage>
</organism>
<dbReference type="SUPFAM" id="SSF52833">
    <property type="entry name" value="Thioredoxin-like"/>
    <property type="match status" value="1"/>
</dbReference>
<dbReference type="Proteomes" id="UP000436088">
    <property type="component" value="Unassembled WGS sequence"/>
</dbReference>
<evidence type="ECO:0000313" key="3">
    <source>
        <dbReference type="Proteomes" id="UP000436088"/>
    </source>
</evidence>
<dbReference type="EMBL" id="VEPZ02000995">
    <property type="protein sequence ID" value="KAE8704047.1"/>
    <property type="molecule type" value="Genomic_DNA"/>
</dbReference>
<dbReference type="OrthoDB" id="10263751at2759"/>
<dbReference type="AlphaFoldDB" id="A0A6A3AKN8"/>
<dbReference type="CDD" id="cd02947">
    <property type="entry name" value="TRX_family"/>
    <property type="match status" value="1"/>
</dbReference>
<dbReference type="InterPro" id="IPR050620">
    <property type="entry name" value="Thioredoxin_H-type-like"/>
</dbReference>
<accession>A0A6A3AKN8</accession>
<sequence>MDMNRKTKTPASRVVRIDSEQSWDFFITQANGQGCPIMVHFTAAWCVPSVAMSPLFEQLAFTYQDVLFLSVDVDDVQEAASKMEITAMPTFLLMNQGTHVNKLVGANHDAIKKMIADFVLHFRSSKLPT</sequence>
<dbReference type="PANTHER" id="PTHR10438:SF392">
    <property type="entry name" value="THIOREDOXIN-LIKE PROTEIN CXXS1"/>
    <property type="match status" value="1"/>
</dbReference>
<protein>
    <submittedName>
        <fullName evidence="2">Thioredoxin-like protein CXXS1</fullName>
    </submittedName>
</protein>
<dbReference type="InterPro" id="IPR013766">
    <property type="entry name" value="Thioredoxin_domain"/>
</dbReference>
<evidence type="ECO:0000313" key="2">
    <source>
        <dbReference type="EMBL" id="KAE8704047.1"/>
    </source>
</evidence>
<reference evidence="2" key="1">
    <citation type="submission" date="2019-09" db="EMBL/GenBank/DDBJ databases">
        <title>Draft genome information of white flower Hibiscus syriacus.</title>
        <authorList>
            <person name="Kim Y.-M."/>
        </authorList>
    </citation>
    <scope>NUCLEOTIDE SEQUENCE [LARGE SCALE GENOMIC DNA]</scope>
    <source>
        <strain evidence="2">YM2019G1</strain>
    </source>
</reference>
<dbReference type="PANTHER" id="PTHR10438">
    <property type="entry name" value="THIOREDOXIN"/>
    <property type="match status" value="1"/>
</dbReference>
<proteinExistence type="predicted"/>
<dbReference type="InterPro" id="IPR036249">
    <property type="entry name" value="Thioredoxin-like_sf"/>
</dbReference>
<keyword evidence="3" id="KW-1185">Reference proteome</keyword>
<evidence type="ECO:0000259" key="1">
    <source>
        <dbReference type="PROSITE" id="PS51352"/>
    </source>
</evidence>
<dbReference type="Gene3D" id="3.40.30.10">
    <property type="entry name" value="Glutaredoxin"/>
    <property type="match status" value="1"/>
</dbReference>
<dbReference type="Pfam" id="PF00085">
    <property type="entry name" value="Thioredoxin"/>
    <property type="match status" value="1"/>
</dbReference>